<evidence type="ECO:0000313" key="5">
    <source>
        <dbReference type="Proteomes" id="UP000321562"/>
    </source>
</evidence>
<dbReference type="RefSeq" id="WP_147097563.1">
    <property type="nucleotide sequence ID" value="NZ_JBHUFH010000002.1"/>
</dbReference>
<sequence length="119" mass="12749">MLQEPTSQTGTDHLIALGLRYIAFARDNPPMFAVMFDTTERHPQSPEGKAALAPLAEALAALDARNRLRLPPDDALRVTWAFVHGIAQLQAGGMLSFQGLGDDALRALMRPVLSGGITG</sequence>
<keyword evidence="2" id="KW-0804">Transcription</keyword>
<evidence type="ECO:0000259" key="3">
    <source>
        <dbReference type="Pfam" id="PF13305"/>
    </source>
</evidence>
<protein>
    <submittedName>
        <fullName evidence="4">WHG domain-containing protein</fullName>
    </submittedName>
</protein>
<comment type="caution">
    <text evidence="4">The sequence shown here is derived from an EMBL/GenBank/DDBJ whole genome shotgun (WGS) entry which is preliminary data.</text>
</comment>
<evidence type="ECO:0000256" key="2">
    <source>
        <dbReference type="ARBA" id="ARBA00023163"/>
    </source>
</evidence>
<accession>A0A5C6S5Y9</accession>
<dbReference type="InterPro" id="IPR036271">
    <property type="entry name" value="Tet_transcr_reg_TetR-rel_C_sf"/>
</dbReference>
<proteinExistence type="predicted"/>
<feature type="domain" description="HTH-type transcriptional regulator MT1864/Rv1816-like C-terminal" evidence="3">
    <location>
        <begin position="14"/>
        <end position="109"/>
    </location>
</feature>
<dbReference type="Gene3D" id="1.10.357.10">
    <property type="entry name" value="Tetracycline Repressor, domain 2"/>
    <property type="match status" value="1"/>
</dbReference>
<dbReference type="EMBL" id="VOPL01000003">
    <property type="protein sequence ID" value="TXB69034.1"/>
    <property type="molecule type" value="Genomic_DNA"/>
</dbReference>
<dbReference type="OrthoDB" id="7056813at2"/>
<dbReference type="Proteomes" id="UP000321562">
    <property type="component" value="Unassembled WGS sequence"/>
</dbReference>
<evidence type="ECO:0000313" key="4">
    <source>
        <dbReference type="EMBL" id="TXB69034.1"/>
    </source>
</evidence>
<dbReference type="SUPFAM" id="SSF48498">
    <property type="entry name" value="Tetracyclin repressor-like, C-terminal domain"/>
    <property type="match status" value="1"/>
</dbReference>
<evidence type="ECO:0000256" key="1">
    <source>
        <dbReference type="ARBA" id="ARBA00023015"/>
    </source>
</evidence>
<keyword evidence="1" id="KW-0805">Transcription regulation</keyword>
<name>A0A5C6S5Y9_9RHOB</name>
<organism evidence="4 5">
    <name type="scientific">Paracoccus aurantiacus</name>
    <dbReference type="NCBI Taxonomy" id="2599412"/>
    <lineage>
        <taxon>Bacteria</taxon>
        <taxon>Pseudomonadati</taxon>
        <taxon>Pseudomonadota</taxon>
        <taxon>Alphaproteobacteria</taxon>
        <taxon>Rhodobacterales</taxon>
        <taxon>Paracoccaceae</taxon>
        <taxon>Paracoccus</taxon>
    </lineage>
</organism>
<dbReference type="AlphaFoldDB" id="A0A5C6S5Y9"/>
<keyword evidence="5" id="KW-1185">Reference proteome</keyword>
<dbReference type="InterPro" id="IPR025996">
    <property type="entry name" value="MT1864/Rv1816-like_C"/>
</dbReference>
<reference evidence="4 5" key="1">
    <citation type="submission" date="2019-08" db="EMBL/GenBank/DDBJ databases">
        <authorList>
            <person name="Ye J."/>
        </authorList>
    </citation>
    <scope>NUCLEOTIDE SEQUENCE [LARGE SCALE GENOMIC DNA]</scope>
    <source>
        <strain evidence="4 5">TK008</strain>
    </source>
</reference>
<gene>
    <name evidence="4" type="ORF">FQV27_08620</name>
</gene>
<dbReference type="Pfam" id="PF13305">
    <property type="entry name" value="TetR_C_33"/>
    <property type="match status" value="1"/>
</dbReference>